<accession>A0ABT4UEE8</accession>
<evidence type="ECO:0000256" key="1">
    <source>
        <dbReference type="SAM" id="MobiDB-lite"/>
    </source>
</evidence>
<reference evidence="4 5" key="1">
    <citation type="submission" date="2023-01" db="EMBL/GenBank/DDBJ databases">
        <title>Draft genome sequence of Nocardiopsis sp. RSe5-2 isolated from halophytes.</title>
        <authorList>
            <person name="Duangmal K."/>
            <person name="Chantavorakit T."/>
        </authorList>
    </citation>
    <scope>NUCLEOTIDE SEQUENCE [LARGE SCALE GENOMIC DNA]</scope>
    <source>
        <strain evidence="4 5">RSe5-2</strain>
    </source>
</reference>
<feature type="chain" id="PRO_5046586420" description="Gram-positive cocci surface proteins LPxTG domain-containing protein" evidence="3">
    <location>
        <begin position="26"/>
        <end position="358"/>
    </location>
</feature>
<keyword evidence="2" id="KW-0472">Membrane</keyword>
<keyword evidence="2" id="KW-0812">Transmembrane</keyword>
<evidence type="ECO:0008006" key="6">
    <source>
        <dbReference type="Google" id="ProtNLM"/>
    </source>
</evidence>
<feature type="compositionally biased region" description="Low complexity" evidence="1">
    <location>
        <begin position="75"/>
        <end position="90"/>
    </location>
</feature>
<feature type="transmembrane region" description="Helical" evidence="2">
    <location>
        <begin position="328"/>
        <end position="350"/>
    </location>
</feature>
<feature type="compositionally biased region" description="Pro residues" evidence="1">
    <location>
        <begin position="62"/>
        <end position="74"/>
    </location>
</feature>
<feature type="compositionally biased region" description="Low complexity" evidence="1">
    <location>
        <begin position="37"/>
        <end position="61"/>
    </location>
</feature>
<comment type="caution">
    <text evidence="4">The sequence shown here is derived from an EMBL/GenBank/DDBJ whole genome shotgun (WGS) entry which is preliminary data.</text>
</comment>
<proteinExistence type="predicted"/>
<feature type="region of interest" description="Disordered" evidence="1">
    <location>
        <begin position="21"/>
        <end position="133"/>
    </location>
</feature>
<evidence type="ECO:0000256" key="3">
    <source>
        <dbReference type="SAM" id="SignalP"/>
    </source>
</evidence>
<dbReference type="EMBL" id="JAQFWQ010000138">
    <property type="protein sequence ID" value="MDA2814707.1"/>
    <property type="molecule type" value="Genomic_DNA"/>
</dbReference>
<organism evidence="4 5">
    <name type="scientific">Nocardiopsis endophytica</name>
    <dbReference type="NCBI Taxonomy" id="3018445"/>
    <lineage>
        <taxon>Bacteria</taxon>
        <taxon>Bacillati</taxon>
        <taxon>Actinomycetota</taxon>
        <taxon>Actinomycetes</taxon>
        <taxon>Streptosporangiales</taxon>
        <taxon>Nocardiopsidaceae</taxon>
        <taxon>Nocardiopsis</taxon>
    </lineage>
</organism>
<keyword evidence="3" id="KW-0732">Signal</keyword>
<evidence type="ECO:0000256" key="2">
    <source>
        <dbReference type="SAM" id="Phobius"/>
    </source>
</evidence>
<gene>
    <name evidence="4" type="ORF">O4J56_28950</name>
</gene>
<name>A0ABT4UEE8_9ACTN</name>
<keyword evidence="5" id="KW-1185">Reference proteome</keyword>
<dbReference type="RefSeq" id="WP_270690192.1">
    <property type="nucleotide sequence ID" value="NZ_JAQFWQ010000138.1"/>
</dbReference>
<dbReference type="Proteomes" id="UP001527866">
    <property type="component" value="Unassembled WGS sequence"/>
</dbReference>
<feature type="signal peptide" evidence="3">
    <location>
        <begin position="1"/>
        <end position="25"/>
    </location>
</feature>
<evidence type="ECO:0000313" key="4">
    <source>
        <dbReference type="EMBL" id="MDA2814707.1"/>
    </source>
</evidence>
<feature type="compositionally biased region" description="Low complexity" evidence="1">
    <location>
        <begin position="116"/>
        <end position="128"/>
    </location>
</feature>
<evidence type="ECO:0000313" key="5">
    <source>
        <dbReference type="Proteomes" id="UP001527866"/>
    </source>
</evidence>
<sequence>MSPRIATGLAAVAAVIAAGSGPAWADVPDTGTPGSEPSATAAAPPSAAPTAERSPGHGPSVSPSPSPTADPSPDPSATDAPDPTPGGRSPDPSPGPDGAQPQKDEGDDGRDDTGDSDGTGIDPLQLDDLTPDDLGDHVAEVGYVCTLPDGGTTEETFLWSAWAVPEAPSAGEGVQIGAVFAGDYFWLLDESGKPMEADAVTETGTVRLGGKAAAEDEVDVTVRAEPGDGAFGLDWDFDGTTVETTPERSGRLVLTPGDVRLSVESGGGEAVTDCSPAKAADPLLELRVAEAEAEAEPDDAMVDGGVSAVPGNRAVSTPLGDLPVTGPALLGLAGAGAVSVGAGGTAMFLARKRPGADD</sequence>
<keyword evidence="2" id="KW-1133">Transmembrane helix</keyword>
<protein>
    <recommendedName>
        <fullName evidence="6">Gram-positive cocci surface proteins LPxTG domain-containing protein</fullName>
    </recommendedName>
</protein>